<dbReference type="AlphaFoldDB" id="A0A1T4KKR6"/>
<dbReference type="Proteomes" id="UP000190102">
    <property type="component" value="Unassembled WGS sequence"/>
</dbReference>
<organism evidence="1 2">
    <name type="scientific">Trichlorobacter thiogenes</name>
    <dbReference type="NCBI Taxonomy" id="115783"/>
    <lineage>
        <taxon>Bacteria</taxon>
        <taxon>Pseudomonadati</taxon>
        <taxon>Thermodesulfobacteriota</taxon>
        <taxon>Desulfuromonadia</taxon>
        <taxon>Geobacterales</taxon>
        <taxon>Geobacteraceae</taxon>
        <taxon>Trichlorobacter</taxon>
    </lineage>
</organism>
<keyword evidence="2" id="KW-1185">Reference proteome</keyword>
<dbReference type="STRING" id="115783.SAMN02745119_00601"/>
<name>A0A1T4KKR6_9BACT</name>
<evidence type="ECO:0000313" key="1">
    <source>
        <dbReference type="EMBL" id="SJZ43000.1"/>
    </source>
</evidence>
<evidence type="ECO:0000313" key="2">
    <source>
        <dbReference type="Proteomes" id="UP000190102"/>
    </source>
</evidence>
<gene>
    <name evidence="1" type="ORF">SAMN02745119_00601</name>
</gene>
<reference evidence="2" key="1">
    <citation type="submission" date="2017-02" db="EMBL/GenBank/DDBJ databases">
        <authorList>
            <person name="Varghese N."/>
            <person name="Submissions S."/>
        </authorList>
    </citation>
    <scope>NUCLEOTIDE SEQUENCE [LARGE SCALE GENOMIC DNA]</scope>
    <source>
        <strain evidence="2">ATCC BAA-34</strain>
    </source>
</reference>
<protein>
    <submittedName>
        <fullName evidence="1">Uncharacterized protein</fullName>
    </submittedName>
</protein>
<dbReference type="EMBL" id="FUWR01000001">
    <property type="protein sequence ID" value="SJZ43000.1"/>
    <property type="molecule type" value="Genomic_DNA"/>
</dbReference>
<accession>A0A1T4KKR6</accession>
<sequence length="92" mass="10710">MTRQEVYKVIDLIAAILMENPSIVPGQDGVTTANWLRSLFFDEKSGTLYFGRDEISRKELELILLLRQRNISPMDFIKMLQQEHQLARLSTK</sequence>
<proteinExistence type="predicted"/>